<dbReference type="AlphaFoldDB" id="A0A6G8PWC0"/>
<keyword evidence="1" id="KW-0378">Hydrolase</keyword>
<organism evidence="3 4">
    <name type="scientific">Rubrobacter marinus</name>
    <dbReference type="NCBI Taxonomy" id="2653852"/>
    <lineage>
        <taxon>Bacteria</taxon>
        <taxon>Bacillati</taxon>
        <taxon>Actinomycetota</taxon>
        <taxon>Rubrobacteria</taxon>
        <taxon>Rubrobacterales</taxon>
        <taxon>Rubrobacteraceae</taxon>
        <taxon>Rubrobacter</taxon>
    </lineage>
</organism>
<dbReference type="InterPro" id="IPR050272">
    <property type="entry name" value="Isochorismatase-like_hydrls"/>
</dbReference>
<dbReference type="SUPFAM" id="SSF52499">
    <property type="entry name" value="Isochorismatase-like hydrolases"/>
    <property type="match status" value="1"/>
</dbReference>
<dbReference type="Proteomes" id="UP000502706">
    <property type="component" value="Chromosome"/>
</dbReference>
<dbReference type="EMBL" id="CP045121">
    <property type="protein sequence ID" value="QIN78508.1"/>
    <property type="molecule type" value="Genomic_DNA"/>
</dbReference>
<dbReference type="InterPro" id="IPR000868">
    <property type="entry name" value="Isochorismatase-like_dom"/>
</dbReference>
<name>A0A6G8PWC0_9ACTN</name>
<protein>
    <submittedName>
        <fullName evidence="3">Isochorismatase family protein</fullName>
    </submittedName>
</protein>
<dbReference type="KEGG" id="rmar:GBA65_08225"/>
<evidence type="ECO:0000259" key="2">
    <source>
        <dbReference type="Pfam" id="PF00857"/>
    </source>
</evidence>
<sequence length="244" mass="26697">MEKRIWDDYITDVDRRVYEKAGFGSSSGFGSRPAILVIDVQYRTVGEARGPILEAMDAYPTAVGDRGWAAVDRIGELLAAARPKGVPVLYPVVERKDRFDTGRWKDKIPGMDSEEHRIGQRGTQIVEEIAPEPGDVVVSKRYASAFFGTPLMTYLNDLDVDTLIVTGCTTSGCVRATVTDAFSYAFRVIVPEDAVYDRGEASHAINLFDMSQKYADVPTTDEVVSFLEGLPTGSGEAVAQESKA</sequence>
<dbReference type="Pfam" id="PF00857">
    <property type="entry name" value="Isochorismatase"/>
    <property type="match status" value="1"/>
</dbReference>
<evidence type="ECO:0000313" key="4">
    <source>
        <dbReference type="Proteomes" id="UP000502706"/>
    </source>
</evidence>
<evidence type="ECO:0000313" key="3">
    <source>
        <dbReference type="EMBL" id="QIN78508.1"/>
    </source>
</evidence>
<dbReference type="PANTHER" id="PTHR43540">
    <property type="entry name" value="PEROXYUREIDOACRYLATE/UREIDOACRYLATE AMIDOHYDROLASE-RELATED"/>
    <property type="match status" value="1"/>
</dbReference>
<dbReference type="GO" id="GO:0016787">
    <property type="term" value="F:hydrolase activity"/>
    <property type="evidence" value="ECO:0007669"/>
    <property type="project" value="UniProtKB-KW"/>
</dbReference>
<dbReference type="PANTHER" id="PTHR43540:SF1">
    <property type="entry name" value="ISOCHORISMATASE HYDROLASE"/>
    <property type="match status" value="1"/>
</dbReference>
<keyword evidence="4" id="KW-1185">Reference proteome</keyword>
<proteinExistence type="predicted"/>
<evidence type="ECO:0000256" key="1">
    <source>
        <dbReference type="ARBA" id="ARBA00022801"/>
    </source>
</evidence>
<feature type="domain" description="Isochorismatase-like" evidence="2">
    <location>
        <begin position="34"/>
        <end position="222"/>
    </location>
</feature>
<dbReference type="InterPro" id="IPR036380">
    <property type="entry name" value="Isochorismatase-like_sf"/>
</dbReference>
<dbReference type="RefSeq" id="WP_166396188.1">
    <property type="nucleotide sequence ID" value="NZ_CP045121.1"/>
</dbReference>
<dbReference type="Gene3D" id="3.40.50.850">
    <property type="entry name" value="Isochorismatase-like"/>
    <property type="match status" value="1"/>
</dbReference>
<reference evidence="3 4" key="1">
    <citation type="submission" date="2019-10" db="EMBL/GenBank/DDBJ databases">
        <title>Rubrobacter sp nov SCSIO 52915 isolated from a deep-sea sediment in the South China Sea.</title>
        <authorList>
            <person name="Chen R.W."/>
        </authorList>
    </citation>
    <scope>NUCLEOTIDE SEQUENCE [LARGE SCALE GENOMIC DNA]</scope>
    <source>
        <strain evidence="3 4">SCSIO 52915</strain>
    </source>
</reference>
<accession>A0A6G8PWC0</accession>
<gene>
    <name evidence="3" type="ORF">GBA65_08225</name>
</gene>